<dbReference type="EMBL" id="JAEKFT010000007">
    <property type="protein sequence ID" value="MBT0961182.1"/>
    <property type="molecule type" value="Genomic_DNA"/>
</dbReference>
<dbReference type="AlphaFoldDB" id="A0A944D9I4"/>
<sequence>MLSSKPKITEETNMTRLYFDPARRAIRRASAQVRPTVLAAAVSTALLPTSAALAFDIDTGNPDIRLRWDNTVSYTAGFRAQDQSDTLTADRNQDDGNRNFGTGLISNRIDLLSELDLTYGNFGARLSGAAWYDDVYNRSNDNDSPATANHSSTEHDEFTDRTRDLHGRKAELLDAFVFGRGELFGKRSSFRLGRHSVLYGESLFFGANGIAGTQGSVDIIKLQSNPNAQFKEIIRPTNQVSASIQLADGVTLGGYYQFSWEALRTPAVGSYFGTTDNAFGGGAERLFVGPFGAWLNHRHDLKAKDSGQGGVQLRLSTGDWDFGLYATRFHSKTPTLYQTFSGPVAPFNANRGIGEFYWVYPEGISAFGASFSTSIDFVNVAGEISTRRNTPLVSDGVNVTGTNADNSHHPAYAVGNTAHAQVSILASLPPNFIAQESSLVAEIAWHRLLSVTKNPQALNPLATRDATALRLVYTPTYRLLFPGTDVRFPIGIGYSPDGRSPVISSGFGTYHGGDVSIGMRATYLDRWNFGVNYTHYFGKEDNFLTGTVPPHITQAQSLRDRNFVTLSVSRSF</sequence>
<dbReference type="RefSeq" id="WP_214360941.1">
    <property type="nucleotide sequence ID" value="NZ_JAEKFT010000007.1"/>
</dbReference>
<keyword evidence="2" id="KW-1185">Reference proteome</keyword>
<dbReference type="Pfam" id="PF06980">
    <property type="entry name" value="DUF1302"/>
    <property type="match status" value="1"/>
</dbReference>
<dbReference type="Proteomes" id="UP000694660">
    <property type="component" value="Unassembled WGS sequence"/>
</dbReference>
<proteinExistence type="predicted"/>
<gene>
    <name evidence="1" type="ORF">I8J34_08340</name>
</gene>
<evidence type="ECO:0000313" key="2">
    <source>
        <dbReference type="Proteomes" id="UP000694660"/>
    </source>
</evidence>
<accession>A0A944D9I4</accession>
<dbReference type="InterPro" id="IPR010727">
    <property type="entry name" value="DUF1302"/>
</dbReference>
<evidence type="ECO:0000313" key="1">
    <source>
        <dbReference type="EMBL" id="MBT0961182.1"/>
    </source>
</evidence>
<comment type="caution">
    <text evidence="1">The sequence shown here is derived from an EMBL/GenBank/DDBJ whole genome shotgun (WGS) entry which is preliminary data.</text>
</comment>
<reference evidence="2" key="1">
    <citation type="journal article" date="2022" name="ISME J.">
        <title>Genetic and phylogenetic analysis of dissimilatory iodate-reducing bacteria identifies potential niches across the world's oceans.</title>
        <authorList>
            <person name="Reyes-Umana V."/>
            <person name="Henning Z."/>
            <person name="Lee K."/>
            <person name="Barnum T.P."/>
            <person name="Coates J.D."/>
        </authorList>
    </citation>
    <scope>NUCLEOTIDE SEQUENCE [LARGE SCALE GENOMIC DNA]</scope>
    <source>
        <strain evidence="2">IR12</strain>
    </source>
</reference>
<name>A0A944D9I4_DENI1</name>
<organism evidence="1 2">
    <name type="scientific">Denitromonas iodatirespirans</name>
    <dbReference type="NCBI Taxonomy" id="2795389"/>
    <lineage>
        <taxon>Bacteria</taxon>
        <taxon>Pseudomonadati</taxon>
        <taxon>Pseudomonadota</taxon>
        <taxon>Betaproteobacteria</taxon>
        <taxon>Rhodocyclales</taxon>
        <taxon>Zoogloeaceae</taxon>
        <taxon>Denitromonas</taxon>
    </lineage>
</organism>
<protein>
    <submittedName>
        <fullName evidence="1">DUF1302 domain-containing protein</fullName>
    </submittedName>
</protein>